<comment type="caution">
    <text evidence="5">The sequence shown here is derived from an EMBL/GenBank/DDBJ whole genome shotgun (WGS) entry which is preliminary data.</text>
</comment>
<dbReference type="PROSITE" id="PS50111">
    <property type="entry name" value="CHEMOTAXIS_TRANSDUC_2"/>
    <property type="match status" value="1"/>
</dbReference>
<feature type="domain" description="Methyl-accepting transducer" evidence="4">
    <location>
        <begin position="82"/>
        <end position="204"/>
    </location>
</feature>
<dbReference type="PANTHER" id="PTHR43531">
    <property type="entry name" value="PROTEIN ICFG"/>
    <property type="match status" value="1"/>
</dbReference>
<evidence type="ECO:0000256" key="3">
    <source>
        <dbReference type="PROSITE-ProRule" id="PRU00284"/>
    </source>
</evidence>
<name>A0AA43XJI7_9CLOT</name>
<evidence type="ECO:0000259" key="4">
    <source>
        <dbReference type="PROSITE" id="PS50111"/>
    </source>
</evidence>
<dbReference type="InterPro" id="IPR051310">
    <property type="entry name" value="MCP_chemotaxis"/>
</dbReference>
<keyword evidence="6" id="KW-1185">Reference proteome</keyword>
<gene>
    <name evidence="5" type="ORF">ISALK_03065</name>
</gene>
<dbReference type="PANTHER" id="PTHR43531:SF11">
    <property type="entry name" value="METHYL-ACCEPTING CHEMOTAXIS PROTEIN 3"/>
    <property type="match status" value="1"/>
</dbReference>
<dbReference type="Proteomes" id="UP000449710">
    <property type="component" value="Unassembled WGS sequence"/>
</dbReference>
<sequence>MKMETVTVQGVVDLREDAEAMVTAKEQGVFTTTSMEALFEKEMDLIIEVTGNEKVKKQLNELNTGNTDIMGSKSAALMMNLVDQGEELNQNLEAHIHEVNRLSDNLESFIADTVGNIQKTDEIVRYMNKVTNQTNILGLNASIEAARAGEAGRGFAVVAKEVQSLANNSDTLAEEINSILGKIKEDVEGTQAMVKDLKEAAGKA</sequence>
<evidence type="ECO:0000313" key="6">
    <source>
        <dbReference type="Proteomes" id="UP000449710"/>
    </source>
</evidence>
<accession>A0AA43XJI7</accession>
<keyword evidence="1" id="KW-0145">Chemotaxis</keyword>
<dbReference type="EMBL" id="SUMG01000002">
    <property type="protein sequence ID" value="NBG87471.1"/>
    <property type="molecule type" value="Genomic_DNA"/>
</dbReference>
<protein>
    <submittedName>
        <fullName evidence="5">Chemotaxis protein</fullName>
    </submittedName>
</protein>
<dbReference type="SUPFAM" id="SSF58104">
    <property type="entry name" value="Methyl-accepting chemotaxis protein (MCP) signaling domain"/>
    <property type="match status" value="1"/>
</dbReference>
<dbReference type="Pfam" id="PF00015">
    <property type="entry name" value="MCPsignal"/>
    <property type="match status" value="1"/>
</dbReference>
<dbReference type="GO" id="GO:0007165">
    <property type="term" value="P:signal transduction"/>
    <property type="evidence" value="ECO:0007669"/>
    <property type="project" value="UniProtKB-KW"/>
</dbReference>
<dbReference type="GO" id="GO:0006935">
    <property type="term" value="P:chemotaxis"/>
    <property type="evidence" value="ECO:0007669"/>
    <property type="project" value="UniProtKB-KW"/>
</dbReference>
<proteinExistence type="inferred from homology"/>
<dbReference type="Gene3D" id="1.10.287.950">
    <property type="entry name" value="Methyl-accepting chemotaxis protein"/>
    <property type="match status" value="1"/>
</dbReference>
<dbReference type="GO" id="GO:0005886">
    <property type="term" value="C:plasma membrane"/>
    <property type="evidence" value="ECO:0007669"/>
    <property type="project" value="TreeGrafter"/>
</dbReference>
<dbReference type="GO" id="GO:0004888">
    <property type="term" value="F:transmembrane signaling receptor activity"/>
    <property type="evidence" value="ECO:0007669"/>
    <property type="project" value="TreeGrafter"/>
</dbReference>
<reference evidence="5 6" key="1">
    <citation type="submission" date="2019-04" db="EMBL/GenBank/DDBJ databases">
        <title>Isachenkonia alkalipeptolytica gen. nov. sp. nov. a new anaerobic, alkiliphilic organothrophic bacterium capable to reduce synthesized ferrihydrite isolated from a soda lake.</title>
        <authorList>
            <person name="Toshchakov S.V."/>
            <person name="Zavarzina D.G."/>
            <person name="Zhilina T.N."/>
            <person name="Kostrikina N.A."/>
            <person name="Kublanov I.V."/>
        </authorList>
    </citation>
    <scope>NUCLEOTIDE SEQUENCE [LARGE SCALE GENOMIC DNA]</scope>
    <source>
        <strain evidence="5 6">Z-1701</strain>
    </source>
</reference>
<evidence type="ECO:0000313" key="5">
    <source>
        <dbReference type="EMBL" id="NBG87471.1"/>
    </source>
</evidence>
<evidence type="ECO:0000256" key="2">
    <source>
        <dbReference type="ARBA" id="ARBA00029447"/>
    </source>
</evidence>
<evidence type="ECO:0000256" key="1">
    <source>
        <dbReference type="ARBA" id="ARBA00022500"/>
    </source>
</evidence>
<dbReference type="InterPro" id="IPR004089">
    <property type="entry name" value="MCPsignal_dom"/>
</dbReference>
<comment type="similarity">
    <text evidence="2">Belongs to the methyl-accepting chemotaxis (MCP) protein family.</text>
</comment>
<keyword evidence="3" id="KW-0807">Transducer</keyword>
<organism evidence="5 6">
    <name type="scientific">Isachenkonia alkalipeptolytica</name>
    <dbReference type="NCBI Taxonomy" id="2565777"/>
    <lineage>
        <taxon>Bacteria</taxon>
        <taxon>Bacillati</taxon>
        <taxon>Bacillota</taxon>
        <taxon>Clostridia</taxon>
        <taxon>Eubacteriales</taxon>
        <taxon>Clostridiaceae</taxon>
        <taxon>Isachenkonia</taxon>
    </lineage>
</organism>
<dbReference type="AlphaFoldDB" id="A0AA43XJI7"/>